<evidence type="ECO:0000256" key="2">
    <source>
        <dbReference type="ARBA" id="ARBA00025711"/>
    </source>
</evidence>
<evidence type="ECO:0000256" key="4">
    <source>
        <dbReference type="ARBA" id="ARBA00031109"/>
    </source>
</evidence>
<dbReference type="AlphaFoldDB" id="A0A8I6RIY0"/>
<comment type="catalytic activity">
    <reaction evidence="7">
        <text>3-methylbut-2-enoyl-CoA + hydrogencarbonate + ATP = 3-methyl-(2E)-glutaconyl-CoA + ADP + phosphate + H(+)</text>
        <dbReference type="Rhea" id="RHEA:13589"/>
        <dbReference type="ChEBI" id="CHEBI:15378"/>
        <dbReference type="ChEBI" id="CHEBI:17544"/>
        <dbReference type="ChEBI" id="CHEBI:30616"/>
        <dbReference type="ChEBI" id="CHEBI:43474"/>
        <dbReference type="ChEBI" id="CHEBI:57344"/>
        <dbReference type="ChEBI" id="CHEBI:57346"/>
        <dbReference type="ChEBI" id="CHEBI:456216"/>
        <dbReference type="EC" id="6.4.1.4"/>
    </reaction>
</comment>
<evidence type="ECO:0000256" key="8">
    <source>
        <dbReference type="ARBA" id="ARBA00069234"/>
    </source>
</evidence>
<feature type="domain" description="CoA carboxyltransferase N-terminal" evidence="9">
    <location>
        <begin position="49"/>
        <end position="306"/>
    </location>
</feature>
<dbReference type="EC" id="6.4.1.4" evidence="3"/>
<comment type="similarity">
    <text evidence="1">Belongs to the AccD/PCCB family.</text>
</comment>
<dbReference type="KEGG" id="clec:106664593"/>
<comment type="pathway">
    <text evidence="2">Amino-acid degradation; L-leucine degradation; (S)-3-hydroxy-3-methylglutaryl-CoA from 3-isovaleryl-CoA: step 2/3.</text>
</comment>
<name>A0A8I6RIY0_CIMLE</name>
<dbReference type="Proteomes" id="UP000494040">
    <property type="component" value="Unassembled WGS sequence"/>
</dbReference>
<dbReference type="GeneID" id="106664593"/>
<dbReference type="InterPro" id="IPR034733">
    <property type="entry name" value="AcCoA_carboxyl_beta"/>
</dbReference>
<evidence type="ECO:0000256" key="6">
    <source>
        <dbReference type="ARBA" id="ARBA00031404"/>
    </source>
</evidence>
<dbReference type="SUPFAM" id="SSF52096">
    <property type="entry name" value="ClpP/crotonase"/>
    <property type="match status" value="2"/>
</dbReference>
<dbReference type="Pfam" id="PF01039">
    <property type="entry name" value="Carboxyl_trans"/>
    <property type="match status" value="1"/>
</dbReference>
<dbReference type="GO" id="GO:0005739">
    <property type="term" value="C:mitochondrion"/>
    <property type="evidence" value="ECO:0007669"/>
    <property type="project" value="TreeGrafter"/>
</dbReference>
<dbReference type="FunFam" id="3.90.226.10:FF:000004">
    <property type="entry name" value="Methylcrotonoyl-CoA carboxylase beta chain"/>
    <property type="match status" value="1"/>
</dbReference>
<proteinExistence type="inferred from homology"/>
<dbReference type="PROSITE" id="PS50989">
    <property type="entry name" value="COA_CT_CTER"/>
    <property type="match status" value="1"/>
</dbReference>
<dbReference type="GO" id="GO:1905202">
    <property type="term" value="C:methylcrotonoyl-CoA carboxylase complex"/>
    <property type="evidence" value="ECO:0007669"/>
    <property type="project" value="TreeGrafter"/>
</dbReference>
<evidence type="ECO:0000313" key="11">
    <source>
        <dbReference type="EnsemblMetazoa" id="XP_014245952.1"/>
    </source>
</evidence>
<dbReference type="PANTHER" id="PTHR22855:SF13">
    <property type="entry name" value="METHYLCROTONOYL-COA CARBOXYLASE BETA CHAIN, MITOCHONDRIAL"/>
    <property type="match status" value="1"/>
</dbReference>
<dbReference type="PANTHER" id="PTHR22855">
    <property type="entry name" value="ACETYL, PROPIONYL, PYRUVATE, AND GLUTACONYL CARBOXYLASE-RELATED"/>
    <property type="match status" value="1"/>
</dbReference>
<dbReference type="InterPro" id="IPR011762">
    <property type="entry name" value="COA_CT_N"/>
</dbReference>
<accession>A0A8I6RIY0</accession>
<dbReference type="PROSITE" id="PS50980">
    <property type="entry name" value="COA_CT_NTER"/>
    <property type="match status" value="1"/>
</dbReference>
<dbReference type="GO" id="GO:0004485">
    <property type="term" value="F:methylcrotonoyl-CoA carboxylase activity"/>
    <property type="evidence" value="ECO:0007669"/>
    <property type="project" value="UniProtKB-EC"/>
</dbReference>
<organism evidence="11 12">
    <name type="scientific">Cimex lectularius</name>
    <name type="common">Bed bug</name>
    <name type="synonym">Acanthia lectularia</name>
    <dbReference type="NCBI Taxonomy" id="79782"/>
    <lineage>
        <taxon>Eukaryota</taxon>
        <taxon>Metazoa</taxon>
        <taxon>Ecdysozoa</taxon>
        <taxon>Arthropoda</taxon>
        <taxon>Hexapoda</taxon>
        <taxon>Insecta</taxon>
        <taxon>Pterygota</taxon>
        <taxon>Neoptera</taxon>
        <taxon>Paraneoptera</taxon>
        <taxon>Hemiptera</taxon>
        <taxon>Heteroptera</taxon>
        <taxon>Panheteroptera</taxon>
        <taxon>Cimicomorpha</taxon>
        <taxon>Cimicidae</taxon>
        <taxon>Cimex</taxon>
    </lineage>
</organism>
<dbReference type="OMA" id="GATTHCE"/>
<dbReference type="InterPro" id="IPR011763">
    <property type="entry name" value="COA_CT_C"/>
</dbReference>
<reference evidence="11" key="1">
    <citation type="submission" date="2022-01" db="UniProtKB">
        <authorList>
            <consortium name="EnsemblMetazoa"/>
        </authorList>
    </citation>
    <scope>IDENTIFICATION</scope>
</reference>
<evidence type="ECO:0000259" key="10">
    <source>
        <dbReference type="PROSITE" id="PS50989"/>
    </source>
</evidence>
<dbReference type="EnsemblMetazoa" id="XM_014390466.2">
    <property type="protein sequence ID" value="XP_014245952.1"/>
    <property type="gene ID" value="LOC106664593"/>
</dbReference>
<sequence>MIKGSRIMFKRILRSANVNLIDASNRRTITIGSMPDKNSPEYVENYNGMQSLVANLQSHVEKAHAGGGETAVKRHISKGKLLVRDRINCLLDPGTPFLELSQLAAHNMYQPDFVPAAGVVTGIGRISGRECMIVGNDATVKGGTYYPITVKKHLRAQEIAEENNLPCVYLVDSGGANLPHQADSFPDKNHFGRIFFNQANMSSKGIPQIAVVLGSCTAGGAYVPAMSDESVIVRRQGTIFLAGPPLVKAATGETVSAEDLGGADLHCGVSGVTDHYAMNDRHALHIAREIVKRLNHKKQVPVDVADEVKPPLYDQDEIYGIVGTNLKKSYDIREVIARIVDGSEFSEFKARYGDSLVTGFCHLYGYPVGIIANNGVLFSESALKGAHFIELCCQRKIPLIFLQNITGFMVGRDAEAGGIAKNGAKMVTAVSCARVPKITVLVGGSYGAGNYGMCGRAYGPRFLYMWPNARISVMGGEQAAGVLAQVARDKRLLNKKEWTEEDEKKIKTPIIEQFEREGDPYFSTSRLWDDGIIDPKDTRKILGLSLAATMNAPIEQTQFGVFRM</sequence>
<dbReference type="OrthoDB" id="439921at2759"/>
<feature type="domain" description="CoA carboxyltransferase C-terminal" evidence="10">
    <location>
        <begin position="310"/>
        <end position="556"/>
    </location>
</feature>
<evidence type="ECO:0000259" key="9">
    <source>
        <dbReference type="PROSITE" id="PS50980"/>
    </source>
</evidence>
<dbReference type="FunFam" id="3.90.226.10:FF:000007">
    <property type="entry name" value="Methylcrotonoyl-CoA carboxylase subunit beta"/>
    <property type="match status" value="1"/>
</dbReference>
<evidence type="ECO:0000256" key="1">
    <source>
        <dbReference type="ARBA" id="ARBA00006102"/>
    </source>
</evidence>
<keyword evidence="12" id="KW-1185">Reference proteome</keyword>
<evidence type="ECO:0000256" key="7">
    <source>
        <dbReference type="ARBA" id="ARBA00052347"/>
    </source>
</evidence>
<dbReference type="InterPro" id="IPR045190">
    <property type="entry name" value="MCCB/AccD1-like"/>
</dbReference>
<evidence type="ECO:0000313" key="12">
    <source>
        <dbReference type="Proteomes" id="UP000494040"/>
    </source>
</evidence>
<dbReference type="Gene3D" id="3.90.226.10">
    <property type="entry name" value="2-enoyl-CoA Hydratase, Chain A, domain 1"/>
    <property type="match status" value="2"/>
</dbReference>
<dbReference type="GO" id="GO:0006552">
    <property type="term" value="P:L-leucine catabolic process"/>
    <property type="evidence" value="ECO:0007669"/>
    <property type="project" value="UniProtKB-UniPathway"/>
</dbReference>
<dbReference type="CTD" id="64087"/>
<evidence type="ECO:0000256" key="5">
    <source>
        <dbReference type="ARBA" id="ARBA00031237"/>
    </source>
</evidence>
<dbReference type="UniPathway" id="UPA00363">
    <property type="reaction ID" value="UER00861"/>
</dbReference>
<evidence type="ECO:0000256" key="3">
    <source>
        <dbReference type="ARBA" id="ARBA00026116"/>
    </source>
</evidence>
<protein>
    <recommendedName>
        <fullName evidence="8">Probable methylcrotonoyl-CoA carboxylase beta chain, mitochondrial</fullName>
        <ecNumber evidence="3">6.4.1.4</ecNumber>
    </recommendedName>
    <alternativeName>
        <fullName evidence="6">3-methylcrotonyl-CoA carboxylase 2</fullName>
    </alternativeName>
    <alternativeName>
        <fullName evidence="4">3-methylcrotonyl-CoA carboxylase non-biotin-containing subunit</fullName>
    </alternativeName>
    <alternativeName>
        <fullName evidence="5">3-methylcrotonyl-CoA:carbon dioxide ligase subunit beta</fullName>
    </alternativeName>
</protein>
<dbReference type="InterPro" id="IPR029045">
    <property type="entry name" value="ClpP/crotonase-like_dom_sf"/>
</dbReference>
<dbReference type="RefSeq" id="XP_014245952.1">
    <property type="nucleotide sequence ID" value="XM_014390466.2"/>
</dbReference>